<protein>
    <submittedName>
        <fullName evidence="1">Uncharacterized protein</fullName>
    </submittedName>
</protein>
<name>W2SU37_NECAM</name>
<sequence length="74" mass="8581">MHSTHEVHHHGKYVMDGSEWKAALRLQIEALARRNELHRRCHRDSVLTRTVIRDVGVSIGNSANDDPNRHLCFE</sequence>
<evidence type="ECO:0000313" key="1">
    <source>
        <dbReference type="EMBL" id="ETN72336.1"/>
    </source>
</evidence>
<keyword evidence="2" id="KW-1185">Reference proteome</keyword>
<evidence type="ECO:0000313" key="2">
    <source>
        <dbReference type="Proteomes" id="UP000053676"/>
    </source>
</evidence>
<dbReference type="AlphaFoldDB" id="W2SU37"/>
<gene>
    <name evidence="1" type="ORF">NECAME_04516</name>
</gene>
<dbReference type="Proteomes" id="UP000053676">
    <property type="component" value="Unassembled WGS sequence"/>
</dbReference>
<dbReference type="EMBL" id="KI664816">
    <property type="protein sequence ID" value="ETN72336.1"/>
    <property type="molecule type" value="Genomic_DNA"/>
</dbReference>
<dbReference type="KEGG" id="nai:NECAME_04516"/>
<organism evidence="1 2">
    <name type="scientific">Necator americanus</name>
    <name type="common">Human hookworm</name>
    <dbReference type="NCBI Taxonomy" id="51031"/>
    <lineage>
        <taxon>Eukaryota</taxon>
        <taxon>Metazoa</taxon>
        <taxon>Ecdysozoa</taxon>
        <taxon>Nematoda</taxon>
        <taxon>Chromadorea</taxon>
        <taxon>Rhabditida</taxon>
        <taxon>Rhabditina</taxon>
        <taxon>Rhabditomorpha</taxon>
        <taxon>Strongyloidea</taxon>
        <taxon>Ancylostomatidae</taxon>
        <taxon>Bunostominae</taxon>
        <taxon>Necator</taxon>
    </lineage>
</organism>
<accession>W2SU37</accession>
<proteinExistence type="predicted"/>
<reference evidence="2" key="1">
    <citation type="journal article" date="2014" name="Nat. Genet.">
        <title>Genome of the human hookworm Necator americanus.</title>
        <authorList>
            <person name="Tang Y.T."/>
            <person name="Gao X."/>
            <person name="Rosa B.A."/>
            <person name="Abubucker S."/>
            <person name="Hallsworth-Pepin K."/>
            <person name="Martin J."/>
            <person name="Tyagi R."/>
            <person name="Heizer E."/>
            <person name="Zhang X."/>
            <person name="Bhonagiri-Palsikar V."/>
            <person name="Minx P."/>
            <person name="Warren W.C."/>
            <person name="Wang Q."/>
            <person name="Zhan B."/>
            <person name="Hotez P.J."/>
            <person name="Sternberg P.W."/>
            <person name="Dougall A."/>
            <person name="Gaze S.T."/>
            <person name="Mulvenna J."/>
            <person name="Sotillo J."/>
            <person name="Ranganathan S."/>
            <person name="Rabelo E.M."/>
            <person name="Wilson R.K."/>
            <person name="Felgner P.L."/>
            <person name="Bethony J."/>
            <person name="Hawdon J.M."/>
            <person name="Gasser R.B."/>
            <person name="Loukas A."/>
            <person name="Mitreva M."/>
        </authorList>
    </citation>
    <scope>NUCLEOTIDE SEQUENCE [LARGE SCALE GENOMIC DNA]</scope>
</reference>